<dbReference type="EMBL" id="JAHWGI010000307">
    <property type="protein sequence ID" value="KAK3912956.1"/>
    <property type="molecule type" value="Genomic_DNA"/>
</dbReference>
<gene>
    <name evidence="2" type="ORF">KUF71_022410</name>
</gene>
<keyword evidence="1" id="KW-0812">Transmembrane</keyword>
<keyword evidence="1" id="KW-0472">Membrane</keyword>
<evidence type="ECO:0000313" key="3">
    <source>
        <dbReference type="Proteomes" id="UP001219518"/>
    </source>
</evidence>
<name>A0AAE1H0Y3_9NEOP</name>
<feature type="transmembrane region" description="Helical" evidence="1">
    <location>
        <begin position="28"/>
        <end position="45"/>
    </location>
</feature>
<comment type="caution">
    <text evidence="2">The sequence shown here is derived from an EMBL/GenBank/DDBJ whole genome shotgun (WGS) entry which is preliminary data.</text>
</comment>
<sequence length="118" mass="13472">MSKQAVLREAVFHASCEKLNSFCNTLTGVWYLCLAIIVLLILISWNDILMSRCYFLGFPWSKTKVYVIYENDADDQCQLFAALDNSNQLLGEEFRQPPPPPYSMMEATLLSDSQLPLL</sequence>
<organism evidence="2 3">
    <name type="scientific">Frankliniella fusca</name>
    <dbReference type="NCBI Taxonomy" id="407009"/>
    <lineage>
        <taxon>Eukaryota</taxon>
        <taxon>Metazoa</taxon>
        <taxon>Ecdysozoa</taxon>
        <taxon>Arthropoda</taxon>
        <taxon>Hexapoda</taxon>
        <taxon>Insecta</taxon>
        <taxon>Pterygota</taxon>
        <taxon>Neoptera</taxon>
        <taxon>Paraneoptera</taxon>
        <taxon>Thysanoptera</taxon>
        <taxon>Terebrantia</taxon>
        <taxon>Thripoidea</taxon>
        <taxon>Thripidae</taxon>
        <taxon>Frankliniella</taxon>
    </lineage>
</organism>
<dbReference type="AlphaFoldDB" id="A0AAE1H0Y3"/>
<evidence type="ECO:0000256" key="1">
    <source>
        <dbReference type="SAM" id="Phobius"/>
    </source>
</evidence>
<proteinExistence type="predicted"/>
<dbReference type="Proteomes" id="UP001219518">
    <property type="component" value="Unassembled WGS sequence"/>
</dbReference>
<reference evidence="2" key="1">
    <citation type="submission" date="2021-07" db="EMBL/GenBank/DDBJ databases">
        <authorList>
            <person name="Catto M.A."/>
            <person name="Jacobson A."/>
            <person name="Kennedy G."/>
            <person name="Labadie P."/>
            <person name="Hunt B.G."/>
            <person name="Srinivasan R."/>
        </authorList>
    </citation>
    <scope>NUCLEOTIDE SEQUENCE</scope>
    <source>
        <strain evidence="2">PL_HMW_Pooled</strain>
        <tissue evidence="2">Head</tissue>
    </source>
</reference>
<reference evidence="2" key="2">
    <citation type="journal article" date="2023" name="BMC Genomics">
        <title>Pest status, molecular evolution, and epigenetic factors derived from the genome assembly of Frankliniella fusca, a thysanopteran phytovirus vector.</title>
        <authorList>
            <person name="Catto M.A."/>
            <person name="Labadie P.E."/>
            <person name="Jacobson A.L."/>
            <person name="Kennedy G.G."/>
            <person name="Srinivasan R."/>
            <person name="Hunt B.G."/>
        </authorList>
    </citation>
    <scope>NUCLEOTIDE SEQUENCE</scope>
    <source>
        <strain evidence="2">PL_HMW_Pooled</strain>
    </source>
</reference>
<keyword evidence="3" id="KW-1185">Reference proteome</keyword>
<accession>A0AAE1H0Y3</accession>
<evidence type="ECO:0000313" key="2">
    <source>
        <dbReference type="EMBL" id="KAK3912956.1"/>
    </source>
</evidence>
<protein>
    <submittedName>
        <fullName evidence="2">Transcription factor tau 95 kDa subunit</fullName>
    </submittedName>
</protein>
<keyword evidence="1" id="KW-1133">Transmembrane helix</keyword>